<proteinExistence type="inferred from homology"/>
<keyword evidence="7" id="KW-1185">Reference proteome</keyword>
<dbReference type="GO" id="GO:0005524">
    <property type="term" value="F:ATP binding"/>
    <property type="evidence" value="ECO:0007669"/>
    <property type="project" value="UniProtKB-KW"/>
</dbReference>
<gene>
    <name evidence="6" type="ordered locus">TUZN_0521</name>
</gene>
<dbReference type="EMBL" id="CP002590">
    <property type="protein sequence ID" value="AEA12015.1"/>
    <property type="molecule type" value="Genomic_DNA"/>
</dbReference>
<dbReference type="GO" id="GO:0016887">
    <property type="term" value="F:ATP hydrolysis activity"/>
    <property type="evidence" value="ECO:0007669"/>
    <property type="project" value="InterPro"/>
</dbReference>
<evidence type="ECO:0000259" key="5">
    <source>
        <dbReference type="PROSITE" id="PS50893"/>
    </source>
</evidence>
<reference key="2">
    <citation type="submission" date="2011-03" db="EMBL/GenBank/DDBJ databases">
        <title>Complete genome sequence of the thermoacidophilic crenarchaeon Thermoproteus uzoniensis 768-20.</title>
        <authorList>
            <person name="Mardanov A.V."/>
            <person name="Gumerov V.M."/>
            <person name="Beletsky A.V."/>
            <person name="Prokofeva M.I."/>
            <person name="Bonch-Osmolovskaya E.A."/>
            <person name="Ravin N.V."/>
            <person name="Skryabin K.G."/>
        </authorList>
    </citation>
    <scope>NUCLEOTIDE SEQUENCE</scope>
    <source>
        <strain>768-20</strain>
    </source>
</reference>
<keyword evidence="2" id="KW-0813">Transport</keyword>
<evidence type="ECO:0000313" key="6">
    <source>
        <dbReference type="EMBL" id="AEA12015.1"/>
    </source>
</evidence>
<dbReference type="Proteomes" id="UP000008138">
    <property type="component" value="Chromosome"/>
</dbReference>
<dbReference type="InterPro" id="IPR003439">
    <property type="entry name" value="ABC_transporter-like_ATP-bd"/>
</dbReference>
<dbReference type="InterPro" id="IPR050763">
    <property type="entry name" value="ABC_transporter_ATP-binding"/>
</dbReference>
<dbReference type="PANTHER" id="PTHR42711:SF5">
    <property type="entry name" value="ABC TRANSPORTER ATP-BINDING PROTEIN NATA"/>
    <property type="match status" value="1"/>
</dbReference>
<evidence type="ECO:0000256" key="2">
    <source>
        <dbReference type="ARBA" id="ARBA00022448"/>
    </source>
</evidence>
<dbReference type="SMART" id="SM00382">
    <property type="entry name" value="AAA"/>
    <property type="match status" value="1"/>
</dbReference>
<dbReference type="OrthoDB" id="18209at2157"/>
<dbReference type="PROSITE" id="PS50893">
    <property type="entry name" value="ABC_TRANSPORTER_2"/>
    <property type="match status" value="1"/>
</dbReference>
<organism evidence="6 7">
    <name type="scientific">Thermoproteus uzoniensis (strain 768-20)</name>
    <dbReference type="NCBI Taxonomy" id="999630"/>
    <lineage>
        <taxon>Archaea</taxon>
        <taxon>Thermoproteota</taxon>
        <taxon>Thermoprotei</taxon>
        <taxon>Thermoproteales</taxon>
        <taxon>Thermoproteaceae</taxon>
        <taxon>Thermoproteus</taxon>
    </lineage>
</organism>
<sequence length="204" mass="22371">MLQGLDLWKSFNGVTAVRGVYITLYTGINCIKGPNGAGKSTLLRMLSLLERPDRGTIVVFGKRVDADRWAEADRLRGRIAYVPQTSELFAVSVKSLLSMCGDRAKAGKWAAYFGLTRFMDRNAMALSPGIRRRLQLALALACAKEALLLDEPESYLDDEARGLLADALRDVADSLVVGYVSHDEPLVPCRHSYFMSGGTISPTQ</sequence>
<evidence type="ECO:0000256" key="3">
    <source>
        <dbReference type="ARBA" id="ARBA00022741"/>
    </source>
</evidence>
<reference evidence="6 7" key="1">
    <citation type="journal article" date="2011" name="J. Bacteriol.">
        <title>Complete genome sequence of the thermoacidophilic crenarchaeon Thermoproteus uzoniensis 768-20.</title>
        <authorList>
            <person name="Mardanov A.V."/>
            <person name="Gumerov V.M."/>
            <person name="Beletsky A.V."/>
            <person name="Prokofeva M.I."/>
            <person name="Bonch-Osmolovskaya E.A."/>
            <person name="Ravin N.V."/>
            <person name="Skryabin K.G."/>
        </authorList>
    </citation>
    <scope>NUCLEOTIDE SEQUENCE [LARGE SCALE GENOMIC DNA]</scope>
    <source>
        <strain evidence="6 7">768-20</strain>
    </source>
</reference>
<keyword evidence="3" id="KW-0547">Nucleotide-binding</keyword>
<keyword evidence="4" id="KW-0067">ATP-binding</keyword>
<evidence type="ECO:0000256" key="1">
    <source>
        <dbReference type="ARBA" id="ARBA00005417"/>
    </source>
</evidence>
<dbReference type="RefSeq" id="WP_013679351.1">
    <property type="nucleotide sequence ID" value="NC_015315.1"/>
</dbReference>
<dbReference type="eggNOG" id="arCOG00194">
    <property type="taxonomic scope" value="Archaea"/>
</dbReference>
<dbReference type="SUPFAM" id="SSF52540">
    <property type="entry name" value="P-loop containing nucleoside triphosphate hydrolases"/>
    <property type="match status" value="1"/>
</dbReference>
<accession>F2L3N1</accession>
<feature type="domain" description="ABC transporter" evidence="5">
    <location>
        <begin position="2"/>
        <end position="204"/>
    </location>
</feature>
<dbReference type="KEGG" id="tuz:TUZN_0521"/>
<protein>
    <submittedName>
        <fullName evidence="6">ABC-type polar amino acid transport system, ATPase component</fullName>
    </submittedName>
</protein>
<name>F2L3N1_THEU7</name>
<dbReference type="GeneID" id="10360064"/>
<dbReference type="AlphaFoldDB" id="F2L3N1"/>
<evidence type="ECO:0000256" key="4">
    <source>
        <dbReference type="ARBA" id="ARBA00022840"/>
    </source>
</evidence>
<comment type="similarity">
    <text evidence="1">Belongs to the ABC transporter superfamily.</text>
</comment>
<evidence type="ECO:0000313" key="7">
    <source>
        <dbReference type="Proteomes" id="UP000008138"/>
    </source>
</evidence>
<dbReference type="InterPro" id="IPR027417">
    <property type="entry name" value="P-loop_NTPase"/>
</dbReference>
<dbReference type="HOGENOM" id="CLU_000604_1_22_2"/>
<dbReference type="InterPro" id="IPR003593">
    <property type="entry name" value="AAA+_ATPase"/>
</dbReference>
<dbReference type="STRING" id="999630.TUZN_0521"/>
<dbReference type="Gene3D" id="3.40.50.300">
    <property type="entry name" value="P-loop containing nucleotide triphosphate hydrolases"/>
    <property type="match status" value="1"/>
</dbReference>
<dbReference type="Pfam" id="PF00005">
    <property type="entry name" value="ABC_tran"/>
    <property type="match status" value="1"/>
</dbReference>
<dbReference type="PANTHER" id="PTHR42711">
    <property type="entry name" value="ABC TRANSPORTER ATP-BINDING PROTEIN"/>
    <property type="match status" value="1"/>
</dbReference>